<dbReference type="KEGG" id="aia:AWH56_001090"/>
<comment type="subunit">
    <text evidence="7">Homodimer. Within each dimer, one monomer is responsible for RNA recognition and catalysis, while the other monomer binds to the replacement base PreQ1.</text>
</comment>
<keyword evidence="7" id="KW-0479">Metal-binding</keyword>
<dbReference type="GO" id="GO:0008479">
    <property type="term" value="F:tRNA-guanosine(34) queuine transglycosylase activity"/>
    <property type="evidence" value="ECO:0007669"/>
    <property type="project" value="UniProtKB-UniRule"/>
</dbReference>
<organism evidence="9 11">
    <name type="scientific">Anaerobacillus isosaccharinicus</name>
    <dbReference type="NCBI Taxonomy" id="1532552"/>
    <lineage>
        <taxon>Bacteria</taxon>
        <taxon>Bacillati</taxon>
        <taxon>Bacillota</taxon>
        <taxon>Bacilli</taxon>
        <taxon>Bacillales</taxon>
        <taxon>Bacillaceae</taxon>
        <taxon>Anaerobacillus</taxon>
    </lineage>
</organism>
<dbReference type="EMBL" id="CP063356">
    <property type="protein sequence ID" value="QOY36324.1"/>
    <property type="molecule type" value="Genomic_DNA"/>
</dbReference>
<feature type="binding site" evidence="7">
    <location>
        <position position="337"/>
    </location>
    <ligand>
        <name>Zn(2+)</name>
        <dbReference type="ChEBI" id="CHEBI:29105"/>
    </ligand>
</feature>
<dbReference type="Proteomes" id="UP000180175">
    <property type="component" value="Chromosome"/>
</dbReference>
<dbReference type="EC" id="2.4.2.29" evidence="7"/>
<evidence type="ECO:0000259" key="8">
    <source>
        <dbReference type="Pfam" id="PF01702"/>
    </source>
</evidence>
<keyword evidence="11" id="KW-1185">Reference proteome</keyword>
<evidence type="ECO:0000256" key="4">
    <source>
        <dbReference type="ARBA" id="ARBA00022785"/>
    </source>
</evidence>
<dbReference type="InterPro" id="IPR036511">
    <property type="entry name" value="TGT-like_sf"/>
</dbReference>
<dbReference type="SUPFAM" id="SSF51713">
    <property type="entry name" value="tRNA-guanine transglycosylase"/>
    <property type="match status" value="1"/>
</dbReference>
<dbReference type="InterPro" id="IPR050076">
    <property type="entry name" value="ArchSynthase1/Queuine_TRR"/>
</dbReference>
<dbReference type="InterPro" id="IPR002616">
    <property type="entry name" value="tRNA_ribo_trans-like"/>
</dbReference>
<evidence type="ECO:0000313" key="9">
    <source>
        <dbReference type="EMBL" id="OIJ03617.1"/>
    </source>
</evidence>
<feature type="binding site" evidence="7">
    <location>
        <position position="306"/>
    </location>
    <ligand>
        <name>Zn(2+)</name>
        <dbReference type="ChEBI" id="CHEBI:29105"/>
    </ligand>
</feature>
<evidence type="ECO:0000313" key="11">
    <source>
        <dbReference type="Proteomes" id="UP000180175"/>
    </source>
</evidence>
<feature type="domain" description="tRNA-guanine(15) transglycosylase-like" evidence="8">
    <location>
        <begin position="15"/>
        <end position="369"/>
    </location>
</feature>
<dbReference type="EMBL" id="LQXD01000210">
    <property type="protein sequence ID" value="OIJ03617.1"/>
    <property type="molecule type" value="Genomic_DNA"/>
</dbReference>
<dbReference type="HAMAP" id="MF_00168">
    <property type="entry name" value="Q_tRNA_Tgt"/>
    <property type="match status" value="1"/>
</dbReference>
<keyword evidence="3 7" id="KW-0819">tRNA processing</keyword>
<reference evidence="9 11" key="1">
    <citation type="submission" date="2016-10" db="EMBL/GenBank/DDBJ databases">
        <title>Draft genome sequences of four alkaliphilic bacteria belonging to the Anaerobacillus genus.</title>
        <authorList>
            <person name="Bassil N.M."/>
            <person name="Lloyd J.R."/>
        </authorList>
    </citation>
    <scope>NUCLEOTIDE SEQUENCE [LARGE SCALE GENOMIC DNA]</scope>
    <source>
        <strain evidence="9 11">NB2006</strain>
    </source>
</reference>
<evidence type="ECO:0000313" key="10">
    <source>
        <dbReference type="EMBL" id="QOY36324.1"/>
    </source>
</evidence>
<dbReference type="Gene3D" id="3.20.20.105">
    <property type="entry name" value="Queuine tRNA-ribosyltransferase-like"/>
    <property type="match status" value="1"/>
</dbReference>
<evidence type="ECO:0000256" key="6">
    <source>
        <dbReference type="ARBA" id="ARBA00050112"/>
    </source>
</evidence>
<dbReference type="PANTHER" id="PTHR46499">
    <property type="entry name" value="QUEUINE TRNA-RIBOSYLTRANSFERASE"/>
    <property type="match status" value="1"/>
</dbReference>
<comment type="pathway">
    <text evidence="7">tRNA modification; tRNA-queuosine biosynthesis.</text>
</comment>
<dbReference type="InterPro" id="IPR004803">
    <property type="entry name" value="TGT"/>
</dbReference>
<dbReference type="GO" id="GO:0008616">
    <property type="term" value="P:tRNA queuosine(34) biosynthetic process"/>
    <property type="evidence" value="ECO:0007669"/>
    <property type="project" value="UniProtKB-UniRule"/>
</dbReference>
<comment type="similarity">
    <text evidence="7">Belongs to the queuine tRNA-ribosyltransferase family.</text>
</comment>
<dbReference type="NCBIfam" id="TIGR00430">
    <property type="entry name" value="Q_tRNA_tgt"/>
    <property type="match status" value="1"/>
</dbReference>
<feature type="region of interest" description="RNA binding; important for wobble base 34 recognition" evidence="7">
    <location>
        <begin position="273"/>
        <end position="277"/>
    </location>
</feature>
<feature type="binding site" evidence="7">
    <location>
        <position position="148"/>
    </location>
    <ligand>
        <name>substrate</name>
    </ligand>
</feature>
<feature type="region of interest" description="RNA binding" evidence="7">
    <location>
        <begin position="249"/>
        <end position="255"/>
    </location>
</feature>
<feature type="active site" description="Proton acceptor" evidence="7">
    <location>
        <position position="94"/>
    </location>
</feature>
<dbReference type="RefSeq" id="WP_071319524.1">
    <property type="nucleotide sequence ID" value="NZ_CP063356.2"/>
</dbReference>
<gene>
    <name evidence="7 10" type="primary">tgt</name>
    <name evidence="10" type="ORF">AWH56_001090</name>
    <name evidence="9" type="ORF">AWH56_24450</name>
</gene>
<dbReference type="GO" id="GO:0046872">
    <property type="term" value="F:metal ion binding"/>
    <property type="evidence" value="ECO:0007669"/>
    <property type="project" value="UniProtKB-KW"/>
</dbReference>
<name>A0A1S2KVI8_9BACI</name>
<evidence type="ECO:0000256" key="7">
    <source>
        <dbReference type="HAMAP-Rule" id="MF_00168"/>
    </source>
</evidence>
<accession>A0A1S2KVI8</accession>
<comment type="function">
    <text evidence="7">Catalyzes the base-exchange of a guanine (G) residue with the queuine precursor 7-aminomethyl-7-deazaguanine (PreQ1) at position 34 (anticodon wobble position) in tRNAs with GU(N) anticodons (tRNA-Asp, -Asn, -His and -Tyr). Catalysis occurs through a double-displacement mechanism. The nucleophile active site attacks the C1' of nucleotide 34 to detach the guanine base from the RNA, forming a covalent enzyme-RNA intermediate. The proton acceptor active site deprotonates the incoming PreQ1, allowing a nucleophilic attack on the C1' of the ribose to form the product. After dissociation, two additional enzymatic reactions on the tRNA convert PreQ1 to queuine (Q), resulting in the hypermodified nucleoside queuosine (7-(((4,5-cis-dihydroxy-2-cyclopenten-1-yl)amino)methyl)-7-deazaguanosine).</text>
</comment>
<feature type="binding site" evidence="7">
    <location>
        <position position="218"/>
    </location>
    <ligand>
        <name>substrate</name>
    </ligand>
</feature>
<comment type="cofactor">
    <cofactor evidence="7">
        <name>Zn(2+)</name>
        <dbReference type="ChEBI" id="CHEBI:29105"/>
    </cofactor>
    <text evidence="7">Binds 1 zinc ion per subunit.</text>
</comment>
<reference evidence="10 11" key="3">
    <citation type="journal article" date="2019" name="Int. J. Syst. Evol. Microbiol.">
        <title>Anaerobacillus isosaccharinicus sp. nov., an alkaliphilic bacterium which degrades isosaccharinic acid.</title>
        <authorList>
            <person name="Bassil N.M."/>
            <person name="Lloyd J.R."/>
        </authorList>
    </citation>
    <scope>NUCLEOTIDE SEQUENCE [LARGE SCALE GENOMIC DNA]</scope>
    <source>
        <strain evidence="10 11">NB2006</strain>
    </source>
</reference>
<reference evidence="10" key="4">
    <citation type="submission" date="2020-10" db="EMBL/GenBank/DDBJ databases">
        <authorList>
            <person name="Bassil N.M."/>
            <person name="Lloyd J.R."/>
        </authorList>
    </citation>
    <scope>NUCLEOTIDE SEQUENCE</scope>
    <source>
        <strain evidence="10">NB2006</strain>
    </source>
</reference>
<feature type="binding site" evidence="7">
    <location>
        <position position="311"/>
    </location>
    <ligand>
        <name>Zn(2+)</name>
        <dbReference type="ChEBI" id="CHEBI:29105"/>
    </ligand>
</feature>
<feature type="binding site" evidence="7">
    <location>
        <position position="191"/>
    </location>
    <ligand>
        <name>substrate</name>
    </ligand>
</feature>
<evidence type="ECO:0000256" key="3">
    <source>
        <dbReference type="ARBA" id="ARBA00022694"/>
    </source>
</evidence>
<dbReference type="UniPathway" id="UPA00392"/>
<keyword evidence="1 7" id="KW-0328">Glycosyltransferase</keyword>
<evidence type="ECO:0000256" key="1">
    <source>
        <dbReference type="ARBA" id="ARBA00022676"/>
    </source>
</evidence>
<dbReference type="GO" id="GO:0005829">
    <property type="term" value="C:cytosol"/>
    <property type="evidence" value="ECO:0007669"/>
    <property type="project" value="TreeGrafter"/>
</dbReference>
<feature type="binding site" evidence="7">
    <location>
        <position position="308"/>
    </location>
    <ligand>
        <name>Zn(2+)</name>
        <dbReference type="ChEBI" id="CHEBI:29105"/>
    </ligand>
</feature>
<reference evidence="10 11" key="2">
    <citation type="journal article" date="2017" name="Genome Announc.">
        <title>Draft Genome Sequences of Four Alkaliphilic Bacteria Belonging to the Anaerobacillus Genus.</title>
        <authorList>
            <person name="Bassil N.M."/>
            <person name="Lloyd J.R."/>
        </authorList>
    </citation>
    <scope>NUCLEOTIDE SEQUENCE [LARGE SCALE GENOMIC DNA]</scope>
    <source>
        <strain evidence="10 11">NB2006</strain>
    </source>
</reference>
<keyword evidence="4 7" id="KW-0671">Queuosine biosynthesis</keyword>
<protein>
    <recommendedName>
        <fullName evidence="7">Queuine tRNA-ribosyltransferase</fullName>
        <ecNumber evidence="7">2.4.2.29</ecNumber>
    </recommendedName>
    <alternativeName>
        <fullName evidence="7">Guanine insertion enzyme</fullName>
    </alternativeName>
    <alternativeName>
        <fullName evidence="7">tRNA-guanine transglycosylase</fullName>
    </alternativeName>
</protein>
<keyword evidence="2 7" id="KW-0808">Transferase</keyword>
<dbReference type="Pfam" id="PF01702">
    <property type="entry name" value="TGT"/>
    <property type="match status" value="1"/>
</dbReference>
<dbReference type="AlphaFoldDB" id="A0A1S2KVI8"/>
<evidence type="ECO:0000256" key="2">
    <source>
        <dbReference type="ARBA" id="ARBA00022679"/>
    </source>
</evidence>
<dbReference type="FunFam" id="3.20.20.105:FF:000001">
    <property type="entry name" value="Queuine tRNA-ribosyltransferase"/>
    <property type="match status" value="1"/>
</dbReference>
<dbReference type="OrthoDB" id="9805417at2"/>
<feature type="active site" description="Nucleophile" evidence="7">
    <location>
        <position position="268"/>
    </location>
</feature>
<dbReference type="NCBIfam" id="TIGR00449">
    <property type="entry name" value="tgt_general"/>
    <property type="match status" value="1"/>
</dbReference>
<dbReference type="PANTHER" id="PTHR46499:SF1">
    <property type="entry name" value="QUEUINE TRNA-RIBOSYLTRANSFERASE"/>
    <property type="match status" value="1"/>
</dbReference>
<proteinExistence type="inferred from homology"/>
<feature type="binding site" evidence="7">
    <location>
        <begin position="94"/>
        <end position="98"/>
    </location>
    <ligand>
        <name>substrate</name>
    </ligand>
</feature>
<evidence type="ECO:0000256" key="5">
    <source>
        <dbReference type="ARBA" id="ARBA00022833"/>
    </source>
</evidence>
<comment type="catalytic activity">
    <reaction evidence="6 7">
        <text>7-aminomethyl-7-carbaguanine + guanosine(34) in tRNA = 7-aminomethyl-7-carbaguanosine(34) in tRNA + guanine</text>
        <dbReference type="Rhea" id="RHEA:24104"/>
        <dbReference type="Rhea" id="RHEA-COMP:10341"/>
        <dbReference type="Rhea" id="RHEA-COMP:10342"/>
        <dbReference type="ChEBI" id="CHEBI:16235"/>
        <dbReference type="ChEBI" id="CHEBI:58703"/>
        <dbReference type="ChEBI" id="CHEBI:74269"/>
        <dbReference type="ChEBI" id="CHEBI:82833"/>
        <dbReference type="EC" id="2.4.2.29"/>
    </reaction>
</comment>
<sequence length="379" mass="43283">MVAIRYEHIKTCRQSGARLGKVHTPHGTFETPIFMPVGTLATVKTMSPEELKEIGSQIILSNTYHLWLRPGHEIVKEAGGLHKFMNWDRPILTDSGGFQVFSLSALRRIEEEGVHFRNHLNGDKLFLSPEGAMEIQNALGSDIMMAFDECPPYPETHEYMLKSVQRTSRWAERCLEGHKRPEDQGLFGIVQGGEYEDLRKMSAEDLVSMDFPGYAVGGLSVGEPKDVMNRVLEFTTPHLPTNKPRYLMGVGSPDALIDGTIRGIDMFDCVLPTRIGRNGTCMTSTGRLVVRNAKYARDFKPLDENCDCHVCKNYSRAYIRHLVKCDETFGFRLTSYHNLYFLLKLMEQVRDAIRQDRLLDFREEFFEMYGLNKPNAKNF</sequence>
<keyword evidence="5 7" id="KW-0862">Zinc</keyword>